<dbReference type="STRING" id="553469.SAMN04487947_2133"/>
<feature type="region of interest" description="Disordered" evidence="1">
    <location>
        <begin position="207"/>
        <end position="425"/>
    </location>
</feature>
<feature type="region of interest" description="Disordered" evidence="1">
    <location>
        <begin position="16"/>
        <end position="66"/>
    </location>
</feature>
<dbReference type="InterPro" id="IPR055522">
    <property type="entry name" value="DUF7096"/>
</dbReference>
<organism evidence="3 4">
    <name type="scientific">Halogeometricum rufum</name>
    <dbReference type="NCBI Taxonomy" id="553469"/>
    <lineage>
        <taxon>Archaea</taxon>
        <taxon>Methanobacteriati</taxon>
        <taxon>Methanobacteriota</taxon>
        <taxon>Stenosarchaea group</taxon>
        <taxon>Halobacteria</taxon>
        <taxon>Halobacteriales</taxon>
        <taxon>Haloferacaceae</taxon>
        <taxon>Halogeometricum</taxon>
    </lineage>
</organism>
<feature type="compositionally biased region" description="Low complexity" evidence="1">
    <location>
        <begin position="351"/>
        <end position="371"/>
    </location>
</feature>
<reference evidence="4" key="1">
    <citation type="submission" date="2016-10" db="EMBL/GenBank/DDBJ databases">
        <authorList>
            <person name="Varghese N."/>
            <person name="Submissions S."/>
        </authorList>
    </citation>
    <scope>NUCLEOTIDE SEQUENCE [LARGE SCALE GENOMIC DNA]</scope>
    <source>
        <strain evidence="4">CGMCC 1.7736</strain>
    </source>
</reference>
<feature type="compositionally biased region" description="Low complexity" evidence="1">
    <location>
        <begin position="414"/>
        <end position="425"/>
    </location>
</feature>
<dbReference type="EMBL" id="FOYT01000002">
    <property type="protein sequence ID" value="SFR54448.1"/>
    <property type="molecule type" value="Genomic_DNA"/>
</dbReference>
<dbReference type="Pfam" id="PF23379">
    <property type="entry name" value="DUF7096"/>
    <property type="match status" value="1"/>
</dbReference>
<keyword evidence="4" id="KW-1185">Reference proteome</keyword>
<dbReference type="Proteomes" id="UP000198531">
    <property type="component" value="Unassembled WGS sequence"/>
</dbReference>
<feature type="compositionally biased region" description="Acidic residues" evidence="1">
    <location>
        <begin position="372"/>
        <end position="386"/>
    </location>
</feature>
<evidence type="ECO:0000313" key="4">
    <source>
        <dbReference type="Proteomes" id="UP000198531"/>
    </source>
</evidence>
<feature type="compositionally biased region" description="Low complexity" evidence="1">
    <location>
        <begin position="16"/>
        <end position="45"/>
    </location>
</feature>
<evidence type="ECO:0000256" key="1">
    <source>
        <dbReference type="SAM" id="MobiDB-lite"/>
    </source>
</evidence>
<feature type="compositionally biased region" description="Acidic residues" evidence="1">
    <location>
        <begin position="46"/>
        <end position="59"/>
    </location>
</feature>
<evidence type="ECO:0000313" key="3">
    <source>
        <dbReference type="EMBL" id="SFR54448.1"/>
    </source>
</evidence>
<dbReference type="AlphaFoldDB" id="A0A1I6HJ57"/>
<name>A0A1I6HJ57_9EURY</name>
<feature type="domain" description="DUF7096" evidence="2">
    <location>
        <begin position="4"/>
        <end position="210"/>
    </location>
</feature>
<gene>
    <name evidence="3" type="ORF">SAMN04487947_2133</name>
</gene>
<protein>
    <recommendedName>
        <fullName evidence="2">DUF7096 domain-containing protein</fullName>
    </recommendedName>
</protein>
<proteinExistence type="predicted"/>
<feature type="compositionally biased region" description="Basic and acidic residues" evidence="1">
    <location>
        <begin position="220"/>
        <end position="237"/>
    </location>
</feature>
<sequence>MVLVLLVASVPAGMAAAATPTGPADGAGVAAAQETTETATANSTESDADGDGDAAEGEDASSGGIAPGAQLAGVLAVQRAEIDSELDSRSFEAQVTSAKTNRSKARVVSNHVNQTQTRLDDLRSRLAELKSARRDGNLSQGRYRAQAAHLAAEIRSLQRLVDQTRDVAVELSPEARQSSGIDEARFERLRNDTQNLSGSEVSEIAREVAGSNVGNGLARGVDEDRRGERGPPDRAEGESESPGNAGNATARGDGNESAAPGRSENAPGRDDGNESELPGNSGDAPGRDDGNESAAPGNSGDAPGRDDDVQTDVSRPGESGPGAPDESGDAPGRSADAPGRSDAANRSDGNSTDTAADTETTTGTETTTETDATADSETATETDTTGDAEPTVDSPTATTVEADDETVTDTKPATSAETVTDTTRTATDGTFSTFVAVNVV</sequence>
<evidence type="ECO:0000259" key="2">
    <source>
        <dbReference type="Pfam" id="PF23379"/>
    </source>
</evidence>
<accession>A0A1I6HJ57</accession>